<proteinExistence type="predicted"/>
<dbReference type="PANTHER" id="PTHR22753:SF14">
    <property type="entry name" value="MONOACYLGLYCEROL_DIACYLGLYCEROL O-ACYLTRANSFERASE"/>
    <property type="match status" value="1"/>
</dbReference>
<reference evidence="1" key="1">
    <citation type="submission" date="2021-01" db="EMBL/GenBank/DDBJ databases">
        <authorList>
            <person name="Corre E."/>
            <person name="Pelletier E."/>
            <person name="Niang G."/>
            <person name="Scheremetjew M."/>
            <person name="Finn R."/>
            <person name="Kale V."/>
            <person name="Holt S."/>
            <person name="Cochrane G."/>
            <person name="Meng A."/>
            <person name="Brown T."/>
            <person name="Cohen L."/>
        </authorList>
    </citation>
    <scope>NUCLEOTIDE SEQUENCE</scope>
    <source>
        <strain evidence="1">GSO104</strain>
    </source>
</reference>
<gene>
    <name evidence="1" type="ORF">DBRI00130_LOCUS42468</name>
</gene>
<name>A0A7S4T458_9STRA</name>
<dbReference type="GO" id="GO:0016020">
    <property type="term" value="C:membrane"/>
    <property type="evidence" value="ECO:0007669"/>
    <property type="project" value="TreeGrafter"/>
</dbReference>
<dbReference type="AlphaFoldDB" id="A0A7S4T458"/>
<evidence type="ECO:0000313" key="1">
    <source>
        <dbReference type="EMBL" id="CAE4664767.1"/>
    </source>
</evidence>
<sequence length="268" mass="29607">MIIAELVEERDLWVRGLAHPIAMGVAGAINGGEQVASRRTIRTDGNGDNNNFFSTDRFKDFGAVVVTPRNYYRLMQTGQNALLFPGGVKEVFHGKDEAYKLIWPENVDFVRTAARFNATIVPISALGAADSVNILIDGPEILKLPFGIGERAANSSANIVSARFNQNNTDELFQPPFALPKGLPARHYFVFGEAISTDHIDPKDKDGCAKLYKAVQDEMNRGFDDVLHARKEDPFADTARRIAYEQLAGRAAPTFPVELLNRKKVNTT</sequence>
<organism evidence="1">
    <name type="scientific">Ditylum brightwellii</name>
    <dbReference type="NCBI Taxonomy" id="49249"/>
    <lineage>
        <taxon>Eukaryota</taxon>
        <taxon>Sar</taxon>
        <taxon>Stramenopiles</taxon>
        <taxon>Ochrophyta</taxon>
        <taxon>Bacillariophyta</taxon>
        <taxon>Mediophyceae</taxon>
        <taxon>Lithodesmiophycidae</taxon>
        <taxon>Lithodesmiales</taxon>
        <taxon>Lithodesmiaceae</taxon>
        <taxon>Ditylum</taxon>
    </lineage>
</organism>
<accession>A0A7S4T458</accession>
<dbReference type="PANTHER" id="PTHR22753">
    <property type="entry name" value="TRANSMEMBRANE PROTEIN 68"/>
    <property type="match status" value="1"/>
</dbReference>
<dbReference type="EMBL" id="HBNS01059066">
    <property type="protein sequence ID" value="CAE4664767.1"/>
    <property type="molecule type" value="Transcribed_RNA"/>
</dbReference>
<protein>
    <recommendedName>
        <fullName evidence="2">Acyltransferase</fullName>
    </recommendedName>
</protein>
<evidence type="ECO:0008006" key="2">
    <source>
        <dbReference type="Google" id="ProtNLM"/>
    </source>
</evidence>